<dbReference type="PANTHER" id="PTHR43638">
    <property type="entry name" value="OXIDOREDUCTASE, ALDO/KETO REDUCTASE FAMILY PROTEIN"/>
    <property type="match status" value="1"/>
</dbReference>
<dbReference type="Gene3D" id="3.20.20.100">
    <property type="entry name" value="NADP-dependent oxidoreductase domain"/>
    <property type="match status" value="1"/>
</dbReference>
<dbReference type="SUPFAM" id="SSF51430">
    <property type="entry name" value="NAD(P)-linked oxidoreductase"/>
    <property type="match status" value="1"/>
</dbReference>
<dbReference type="PRINTS" id="PR00069">
    <property type="entry name" value="ALDKETRDTASE"/>
</dbReference>
<dbReference type="InterPro" id="IPR020471">
    <property type="entry name" value="AKR"/>
</dbReference>
<evidence type="ECO:0000313" key="3">
    <source>
        <dbReference type="Proteomes" id="UP000237218"/>
    </source>
</evidence>
<evidence type="ECO:0000259" key="1">
    <source>
        <dbReference type="Pfam" id="PF00248"/>
    </source>
</evidence>
<gene>
    <name evidence="2" type="ORF">ASQ42_00385</name>
</gene>
<protein>
    <submittedName>
        <fullName evidence="2">Oxidoreductase</fullName>
    </submittedName>
</protein>
<proteinExistence type="predicted"/>
<comment type="caution">
    <text evidence="2">The sequence shown here is derived from an EMBL/GenBank/DDBJ whole genome shotgun (WGS) entry which is preliminary data.</text>
</comment>
<feature type="domain" description="NADP-dependent oxidoreductase" evidence="1">
    <location>
        <begin position="78"/>
        <end position="331"/>
    </location>
</feature>
<evidence type="ECO:0000313" key="2">
    <source>
        <dbReference type="EMBL" id="POS65106.1"/>
    </source>
</evidence>
<accession>A0ABX4ZPK3</accession>
<dbReference type="EMBL" id="LMYI01000001">
    <property type="protein sequence ID" value="POS65106.1"/>
    <property type="molecule type" value="Genomic_DNA"/>
</dbReference>
<dbReference type="InterPro" id="IPR036812">
    <property type="entry name" value="NAD(P)_OxRdtase_dom_sf"/>
</dbReference>
<keyword evidence="3" id="KW-1185">Reference proteome</keyword>
<sequence length="344" mass="37959">MGTIFYSLKNWLTSATKRLFSHGVAEPPCEMPFPPSGTGLPYAHGGESARPCPREGYHMTTTPYPTVTLRNGITLPALGMGTWRMGDDAALRAHEVHSLQSGLDSGLRIIDTAEMYGHGRSEEVVGEALRGRRDQAFLISKVLPGNATSRGTIEACERSLRHLNTDHLDLYLLHWPGSTPFTETLYAFETLKERGQIRDWGVSNFDTTDMNDLAELGAYPLVNQILYSLEYRGTEYDLLPRDEQAHITSMAYCPIGQGGELLHHPALRAIAHQHETSLGRATPAQIALAWVLRRRNMIAIPKAGTPHHQALNIAAQEIRLSHDDLAALDEAFPPPDGKETLAVI</sequence>
<dbReference type="Proteomes" id="UP000237218">
    <property type="component" value="Unassembled WGS sequence"/>
</dbReference>
<organism evidence="2 3">
    <name type="scientific">Parasaccharibacter apium</name>
    <dbReference type="NCBI Taxonomy" id="1510841"/>
    <lineage>
        <taxon>Bacteria</taxon>
        <taxon>Pseudomonadati</taxon>
        <taxon>Pseudomonadota</taxon>
        <taxon>Alphaproteobacteria</taxon>
        <taxon>Acetobacterales</taxon>
        <taxon>Acetobacteraceae</taxon>
        <taxon>Parasaccharibacter</taxon>
    </lineage>
</organism>
<reference evidence="2 3" key="1">
    <citation type="submission" date="2018-02" db="EMBL/GenBank/DDBJ databases">
        <title>Draft genome sequences of four Parasaccharibacter apium strains isolated from honey bees.</title>
        <authorList>
            <person name="Corby-Harris V.L."/>
            <person name="Anderson K.E."/>
        </authorList>
    </citation>
    <scope>NUCLEOTIDE SEQUENCE [LARGE SCALE GENOMIC DNA]</scope>
    <source>
        <strain evidence="2 3">B8</strain>
    </source>
</reference>
<name>A0ABX4ZPK3_9PROT</name>
<dbReference type="PANTHER" id="PTHR43638:SF3">
    <property type="entry name" value="ALDEHYDE REDUCTASE"/>
    <property type="match status" value="1"/>
</dbReference>
<dbReference type="InterPro" id="IPR023210">
    <property type="entry name" value="NADP_OxRdtase_dom"/>
</dbReference>
<dbReference type="Pfam" id="PF00248">
    <property type="entry name" value="Aldo_ket_red"/>
    <property type="match status" value="1"/>
</dbReference>